<comment type="caution">
    <text evidence="8">The sequence shown here is derived from an EMBL/GenBank/DDBJ whole genome shotgun (WGS) entry which is preliminary data.</text>
</comment>
<evidence type="ECO:0000259" key="7">
    <source>
        <dbReference type="PROSITE" id="PS51123"/>
    </source>
</evidence>
<sequence>MLGIRSLTAWSACGVVGVALTASAALAQSEDYSELMALGDSALVDELDRRYQAGLAASLDNALIAADDPRYLWALETKTQCAIALGFMESSTRDATSIANCVEASNRMTEVPAPPAVTVIPPPQPPQQRPASCDDAIVGMVFFDFDSAELRPDSTAALNSVADNISVCGWSALSVVGHTDQAGTDAYNIGLSQERANAVAAALRSRSIGGVRIEVAARGESEPRVPLADGTRSPQNRRVEISAD</sequence>
<dbReference type="SUPFAM" id="SSF103088">
    <property type="entry name" value="OmpA-like"/>
    <property type="match status" value="1"/>
</dbReference>
<evidence type="ECO:0000256" key="2">
    <source>
        <dbReference type="ARBA" id="ARBA00023136"/>
    </source>
</evidence>
<reference evidence="8 9" key="1">
    <citation type="submission" date="2024-04" db="EMBL/GenBank/DDBJ databases">
        <title>Aurantiacibacter sp. DGU6 16S ribosomal RNA gene Genome sequencing and assembly.</title>
        <authorList>
            <person name="Park S."/>
        </authorList>
    </citation>
    <scope>NUCLEOTIDE SEQUENCE [LARGE SCALE GENOMIC DNA]</scope>
    <source>
        <strain evidence="8 9">DGU6</strain>
    </source>
</reference>
<keyword evidence="9" id="KW-1185">Reference proteome</keyword>
<dbReference type="Proteomes" id="UP001497045">
    <property type="component" value="Unassembled WGS sequence"/>
</dbReference>
<organism evidence="8 9">
    <name type="scientific">Aurantiacibacter gilvus</name>
    <dbReference type="NCBI Taxonomy" id="3139141"/>
    <lineage>
        <taxon>Bacteria</taxon>
        <taxon>Pseudomonadati</taxon>
        <taxon>Pseudomonadota</taxon>
        <taxon>Alphaproteobacteria</taxon>
        <taxon>Sphingomonadales</taxon>
        <taxon>Erythrobacteraceae</taxon>
        <taxon>Aurantiacibacter</taxon>
    </lineage>
</organism>
<evidence type="ECO:0000256" key="6">
    <source>
        <dbReference type="SAM" id="SignalP"/>
    </source>
</evidence>
<dbReference type="InterPro" id="IPR036737">
    <property type="entry name" value="OmpA-like_sf"/>
</dbReference>
<feature type="signal peptide" evidence="6">
    <location>
        <begin position="1"/>
        <end position="27"/>
    </location>
</feature>
<keyword evidence="3" id="KW-0998">Cell outer membrane</keyword>
<protein>
    <submittedName>
        <fullName evidence="8">OmpA family protein</fullName>
    </submittedName>
</protein>
<dbReference type="PANTHER" id="PTHR30329:SF21">
    <property type="entry name" value="LIPOPROTEIN YIAD-RELATED"/>
    <property type="match status" value="1"/>
</dbReference>
<comment type="subcellular location">
    <subcellularLocation>
        <location evidence="1">Cell outer membrane</location>
    </subcellularLocation>
</comment>
<evidence type="ECO:0000313" key="8">
    <source>
        <dbReference type="EMBL" id="MEL1249643.1"/>
    </source>
</evidence>
<proteinExistence type="predicted"/>
<dbReference type="CDD" id="cd07185">
    <property type="entry name" value="OmpA_C-like"/>
    <property type="match status" value="1"/>
</dbReference>
<evidence type="ECO:0000256" key="1">
    <source>
        <dbReference type="ARBA" id="ARBA00004442"/>
    </source>
</evidence>
<dbReference type="Gene3D" id="3.30.1330.60">
    <property type="entry name" value="OmpA-like domain"/>
    <property type="match status" value="1"/>
</dbReference>
<dbReference type="EMBL" id="JBBYHV010000001">
    <property type="protein sequence ID" value="MEL1249643.1"/>
    <property type="molecule type" value="Genomic_DNA"/>
</dbReference>
<evidence type="ECO:0000256" key="5">
    <source>
        <dbReference type="SAM" id="MobiDB-lite"/>
    </source>
</evidence>
<dbReference type="PROSITE" id="PS51123">
    <property type="entry name" value="OMPA_2"/>
    <property type="match status" value="1"/>
</dbReference>
<keyword evidence="2 4" id="KW-0472">Membrane</keyword>
<dbReference type="InterPro" id="IPR050330">
    <property type="entry name" value="Bact_OuterMem_StrucFunc"/>
</dbReference>
<feature type="domain" description="OmpA-like" evidence="7">
    <location>
        <begin position="130"/>
        <end position="244"/>
    </location>
</feature>
<dbReference type="PRINTS" id="PR01021">
    <property type="entry name" value="OMPADOMAIN"/>
</dbReference>
<dbReference type="Pfam" id="PF00691">
    <property type="entry name" value="OmpA"/>
    <property type="match status" value="1"/>
</dbReference>
<evidence type="ECO:0000256" key="4">
    <source>
        <dbReference type="PROSITE-ProRule" id="PRU00473"/>
    </source>
</evidence>
<accession>A0ABU9IB51</accession>
<keyword evidence="6" id="KW-0732">Signal</keyword>
<evidence type="ECO:0000313" key="9">
    <source>
        <dbReference type="Proteomes" id="UP001497045"/>
    </source>
</evidence>
<feature type="chain" id="PRO_5046985487" evidence="6">
    <location>
        <begin position="28"/>
        <end position="244"/>
    </location>
</feature>
<name>A0ABU9IB51_9SPHN</name>
<dbReference type="InterPro" id="IPR006664">
    <property type="entry name" value="OMP_bac"/>
</dbReference>
<dbReference type="PANTHER" id="PTHR30329">
    <property type="entry name" value="STATOR ELEMENT OF FLAGELLAR MOTOR COMPLEX"/>
    <property type="match status" value="1"/>
</dbReference>
<evidence type="ECO:0000256" key="3">
    <source>
        <dbReference type="ARBA" id="ARBA00023237"/>
    </source>
</evidence>
<dbReference type="InterPro" id="IPR006665">
    <property type="entry name" value="OmpA-like"/>
</dbReference>
<gene>
    <name evidence="8" type="ORF">AAEO60_03055</name>
</gene>
<dbReference type="RefSeq" id="WP_341672175.1">
    <property type="nucleotide sequence ID" value="NZ_JBBYHV010000001.1"/>
</dbReference>
<feature type="region of interest" description="Disordered" evidence="5">
    <location>
        <begin position="219"/>
        <end position="244"/>
    </location>
</feature>